<dbReference type="EMBL" id="JBANMG010000010">
    <property type="protein sequence ID" value="KAK6948794.1"/>
    <property type="molecule type" value="Genomic_DNA"/>
</dbReference>
<proteinExistence type="predicted"/>
<name>A0AAX6M8L5_9PEZI</name>
<dbReference type="Proteomes" id="UP001369815">
    <property type="component" value="Unassembled WGS sequence"/>
</dbReference>
<organism evidence="2 3">
    <name type="scientific">Daldinia eschscholtzii</name>
    <dbReference type="NCBI Taxonomy" id="292717"/>
    <lineage>
        <taxon>Eukaryota</taxon>
        <taxon>Fungi</taxon>
        <taxon>Dikarya</taxon>
        <taxon>Ascomycota</taxon>
        <taxon>Pezizomycotina</taxon>
        <taxon>Sordariomycetes</taxon>
        <taxon>Xylariomycetidae</taxon>
        <taxon>Xylariales</taxon>
        <taxon>Hypoxylaceae</taxon>
        <taxon>Daldinia</taxon>
    </lineage>
</organism>
<feature type="compositionally biased region" description="Pro residues" evidence="1">
    <location>
        <begin position="17"/>
        <end position="27"/>
    </location>
</feature>
<accession>A0AAX6M8L5</accession>
<evidence type="ECO:0000313" key="2">
    <source>
        <dbReference type="EMBL" id="KAK6948794.1"/>
    </source>
</evidence>
<protein>
    <submittedName>
        <fullName evidence="2">Uncharacterized protein</fullName>
    </submittedName>
</protein>
<gene>
    <name evidence="2" type="ORF">Daesc_010565</name>
</gene>
<reference evidence="2 3" key="1">
    <citation type="journal article" date="2024" name="Front Chem Biol">
        <title>Unveiling the potential of Daldinia eschscholtzii MFLUCC 19-0629 through bioactivity and bioinformatics studies for enhanced sustainable agriculture production.</title>
        <authorList>
            <person name="Brooks S."/>
            <person name="Weaver J.A."/>
            <person name="Klomchit A."/>
            <person name="Alharthi S.A."/>
            <person name="Onlamun T."/>
            <person name="Nurani R."/>
            <person name="Vong T.K."/>
            <person name="Alberti F."/>
            <person name="Greco C."/>
        </authorList>
    </citation>
    <scope>NUCLEOTIDE SEQUENCE [LARGE SCALE GENOMIC DNA]</scope>
    <source>
        <strain evidence="2">MFLUCC 19-0629</strain>
    </source>
</reference>
<sequence>MWNSIKAAIDAVLPRENPLPEPLPPLPQHQGKSRNPRRAVFLGTWGMMPGGVAASMARAMERGLGRSVSFHQVILITDGTTRETIVSRKTEATVIDWGMHTEPGVRAKPFSYDEQADRGNTYQFVGETHWTNEQIKSLVSKLGYQYAQYDDSMTLTNKYDWNNNNCRHMAVDTILAITKFPTLDSDSQDFVESVAAVLLTDKKIMAWHVHRIMAINDMDGTAAADINTVNISIRSQLEDLEKSGELQILEPSKWGIDQWRTT</sequence>
<comment type="caution">
    <text evidence="2">The sequence shown here is derived from an EMBL/GenBank/DDBJ whole genome shotgun (WGS) entry which is preliminary data.</text>
</comment>
<evidence type="ECO:0000313" key="3">
    <source>
        <dbReference type="Proteomes" id="UP001369815"/>
    </source>
</evidence>
<evidence type="ECO:0000256" key="1">
    <source>
        <dbReference type="SAM" id="MobiDB-lite"/>
    </source>
</evidence>
<feature type="region of interest" description="Disordered" evidence="1">
    <location>
        <begin position="16"/>
        <end position="35"/>
    </location>
</feature>
<keyword evidence="3" id="KW-1185">Reference proteome</keyword>
<dbReference type="AlphaFoldDB" id="A0AAX6M8L5"/>